<evidence type="ECO:0000313" key="2">
    <source>
        <dbReference type="EMBL" id="KOY79901.1"/>
    </source>
</evidence>
<proteinExistence type="predicted"/>
<comment type="caution">
    <text evidence="2">The sequence shown here is derived from an EMBL/GenBank/DDBJ whole genome shotgun (WGS) entry which is preliminary data.</text>
</comment>
<keyword evidence="1" id="KW-0812">Transmembrane</keyword>
<accession>A0A0N0CU72</accession>
<evidence type="ECO:0000256" key="1">
    <source>
        <dbReference type="SAM" id="Phobius"/>
    </source>
</evidence>
<protein>
    <submittedName>
        <fullName evidence="2">Uncharacterized protein</fullName>
    </submittedName>
</protein>
<organism evidence="2 3">
    <name type="scientific">Lysinibacillus macroides</name>
    <dbReference type="NCBI Taxonomy" id="33935"/>
    <lineage>
        <taxon>Bacteria</taxon>
        <taxon>Bacillati</taxon>
        <taxon>Bacillota</taxon>
        <taxon>Bacilli</taxon>
        <taxon>Bacillales</taxon>
        <taxon>Bacillaceae</taxon>
        <taxon>Lysinibacillus</taxon>
    </lineage>
</organism>
<feature type="transmembrane region" description="Helical" evidence="1">
    <location>
        <begin position="54"/>
        <end position="72"/>
    </location>
</feature>
<gene>
    <name evidence="2" type="ORF">ADM90_22030</name>
</gene>
<keyword evidence="1" id="KW-0472">Membrane</keyword>
<feature type="transmembrane region" description="Helical" evidence="1">
    <location>
        <begin position="25"/>
        <end position="48"/>
    </location>
</feature>
<name>A0A0N0CU72_9BACI</name>
<dbReference type="Proteomes" id="UP000037977">
    <property type="component" value="Unassembled WGS sequence"/>
</dbReference>
<dbReference type="PATRIC" id="fig|33935.3.peg.3656"/>
<evidence type="ECO:0000313" key="3">
    <source>
        <dbReference type="Proteomes" id="UP000037977"/>
    </source>
</evidence>
<sequence>MIFTFMLKNVFKAQTEAEILKSSVIYGWSLVGIMTITIALLGILPQFVQGGFDAGPALFVFLIAWILFTARYTSFKPMLGAASAGITIVAFSALLENAFARRNNGSFTMGILFGVLFVLLTIALKNSLVSLFYLIKETVRFIKYKKHQITLEDTVLQA</sequence>
<keyword evidence="1" id="KW-1133">Transmembrane helix</keyword>
<reference evidence="2 3" key="1">
    <citation type="submission" date="2015-07" db="EMBL/GenBank/DDBJ databases">
        <title>Genome sequencing project for genomic taxonomy and phylogenomics of Bacillus-like bacteria.</title>
        <authorList>
            <person name="Liu B."/>
            <person name="Wang J."/>
            <person name="Zhu Y."/>
            <person name="Liu G."/>
            <person name="Chen Q."/>
            <person name="Chen Z."/>
            <person name="Che J."/>
            <person name="Ge C."/>
            <person name="Shi H."/>
            <person name="Pan Z."/>
            <person name="Liu X."/>
        </authorList>
    </citation>
    <scope>NUCLEOTIDE SEQUENCE [LARGE SCALE GENOMIC DNA]</scope>
    <source>
        <strain evidence="2 3">DSM 54</strain>
    </source>
</reference>
<keyword evidence="3" id="KW-1185">Reference proteome</keyword>
<dbReference type="AlphaFoldDB" id="A0A0N0CU72"/>
<feature type="transmembrane region" description="Helical" evidence="1">
    <location>
        <begin position="79"/>
        <end position="99"/>
    </location>
</feature>
<dbReference type="EMBL" id="LGCI01000014">
    <property type="protein sequence ID" value="KOY79901.1"/>
    <property type="molecule type" value="Genomic_DNA"/>
</dbReference>
<feature type="transmembrane region" description="Helical" evidence="1">
    <location>
        <begin position="111"/>
        <end position="135"/>
    </location>
</feature>